<comment type="pathway">
    <text evidence="1">Nucleotide-sugar biosynthesis; UDP-N-acetyl-alpha-D-glucosamine biosynthesis; UDP-N-acetyl-alpha-D-glucosamine from N-acetyl-alpha-D-glucosamine 1-phosphate: step 1/1.</text>
</comment>
<dbReference type="FunFam" id="3.90.550.10:FF:000075">
    <property type="entry name" value="Probable UDP-N-acetylglucosamine pyrophosphorylase"/>
    <property type="match status" value="1"/>
</dbReference>
<dbReference type="InterPro" id="IPR029044">
    <property type="entry name" value="Nucleotide-diphossugar_trans"/>
</dbReference>
<comment type="caution">
    <text evidence="7">The sequence shown here is derived from an EMBL/GenBank/DDBJ whole genome shotgun (WGS) entry which is preliminary data.</text>
</comment>
<evidence type="ECO:0000256" key="2">
    <source>
        <dbReference type="ARBA" id="ARBA00010401"/>
    </source>
</evidence>
<proteinExistence type="inferred from homology"/>
<dbReference type="CDD" id="cd04193">
    <property type="entry name" value="UDPGlcNAc_PPase"/>
    <property type="match status" value="1"/>
</dbReference>
<dbReference type="PANTHER" id="PTHR11952">
    <property type="entry name" value="UDP- GLUCOSE PYROPHOSPHORYLASE"/>
    <property type="match status" value="1"/>
</dbReference>
<dbReference type="PANTHER" id="PTHR11952:SF2">
    <property type="entry name" value="LD24639P"/>
    <property type="match status" value="1"/>
</dbReference>
<evidence type="ECO:0000256" key="4">
    <source>
        <dbReference type="ARBA" id="ARBA00022679"/>
    </source>
</evidence>
<comment type="similarity">
    <text evidence="2">Belongs to the UDPGP type 1 family.</text>
</comment>
<accession>A0A8X6Q580</accession>
<evidence type="ECO:0000256" key="5">
    <source>
        <dbReference type="ARBA" id="ARBA00022695"/>
    </source>
</evidence>
<dbReference type="Proteomes" id="UP000887013">
    <property type="component" value="Unassembled WGS sequence"/>
</dbReference>
<keyword evidence="4" id="KW-0808">Transferase</keyword>
<dbReference type="SUPFAM" id="SSF53448">
    <property type="entry name" value="Nucleotide-diphospho-sugar transferases"/>
    <property type="match status" value="1"/>
</dbReference>
<dbReference type="Gene3D" id="3.90.550.10">
    <property type="entry name" value="Spore Coat Polysaccharide Biosynthesis Protein SpsA, Chain A"/>
    <property type="match status" value="1"/>
</dbReference>
<organism evidence="7 8">
    <name type="scientific">Nephila pilipes</name>
    <name type="common">Giant wood spider</name>
    <name type="synonym">Nephila maculata</name>
    <dbReference type="NCBI Taxonomy" id="299642"/>
    <lineage>
        <taxon>Eukaryota</taxon>
        <taxon>Metazoa</taxon>
        <taxon>Ecdysozoa</taxon>
        <taxon>Arthropoda</taxon>
        <taxon>Chelicerata</taxon>
        <taxon>Arachnida</taxon>
        <taxon>Araneae</taxon>
        <taxon>Araneomorphae</taxon>
        <taxon>Entelegynae</taxon>
        <taxon>Araneoidea</taxon>
        <taxon>Nephilidae</taxon>
        <taxon>Nephila</taxon>
    </lineage>
</organism>
<evidence type="ECO:0000256" key="1">
    <source>
        <dbReference type="ARBA" id="ARBA00005208"/>
    </source>
</evidence>
<dbReference type="EMBL" id="BMAW01076116">
    <property type="protein sequence ID" value="GFT99953.1"/>
    <property type="molecule type" value="Genomic_DNA"/>
</dbReference>
<gene>
    <name evidence="7" type="primary">UAP1</name>
    <name evidence="7" type="ORF">NPIL_153801</name>
</gene>
<name>A0A8X6Q580_NEPPI</name>
<sequence length="629" mass="70749">MERGDDAIIISPENNDQISIPALQKDIPELALMKIKREDFIKAQKDHGDLKTIYEQVLSQTTALNKSYSLVDELLVKNREDKLGNMVKLLVIPEGLLLVLERIRTSCMKMPSADVEDLRKELAVLGQDHLLKFWSRLTSDQKSQLVADIQSVDFNDLGTAFKETVTNRENNQKLDLILEPIPEEIHEGVSRCTPKQLQEYQNIGLREISEGRVAALLLAGGQGTRLGVNYPKGMYDVGLPSRKTLYQLQGERLLKLQELAEKQTGKHGTIPWYIMTSEHTMEPTIEFFANHNYFGLEKENLVVFEQYMLPCLTQEGKIILETPWRLSKAPDGNGGLFRALRLRGILDDLCKRGIKYVHVYCVDNILVKMADPVFIGYCISKNANCAAKVVEKVVPTEAVGVVCRVGGKFQVVEYSEISSSTAQKRNKDGRLVFNAGNICNHFFTVDFLRQIGCGDKKLKYHVAQKKIPYAGEDGKTVKALKPNGIKLEKFVFDVFEFSDKFAAWEVHREAEFSPLKNADDSAKDTPTTARNSLYALHRQYIRDAGGRFEDERCDSFVSVDLAVNGNGEEKKDIAEEKNTVGICEISPLVSYSGEDLEELVAGRTFKGPVIINSPREEYLKKDTNGNAEN</sequence>
<reference evidence="7" key="1">
    <citation type="submission" date="2020-08" db="EMBL/GenBank/DDBJ databases">
        <title>Multicomponent nature underlies the extraordinary mechanical properties of spider dragline silk.</title>
        <authorList>
            <person name="Kono N."/>
            <person name="Nakamura H."/>
            <person name="Mori M."/>
            <person name="Yoshida Y."/>
            <person name="Ohtoshi R."/>
            <person name="Malay A.D."/>
            <person name="Moran D.A.P."/>
            <person name="Tomita M."/>
            <person name="Numata K."/>
            <person name="Arakawa K."/>
        </authorList>
    </citation>
    <scope>NUCLEOTIDE SEQUENCE</scope>
</reference>
<dbReference type="InterPro" id="IPR002618">
    <property type="entry name" value="UDPGP_fam"/>
</dbReference>
<keyword evidence="8" id="KW-1185">Reference proteome</keyword>
<evidence type="ECO:0000256" key="6">
    <source>
        <dbReference type="ARBA" id="ARBA00048493"/>
    </source>
</evidence>
<dbReference type="GO" id="GO:0003977">
    <property type="term" value="F:UDP-N-acetylglucosamine diphosphorylase activity"/>
    <property type="evidence" value="ECO:0007669"/>
    <property type="project" value="UniProtKB-EC"/>
</dbReference>
<dbReference type="OrthoDB" id="6410095at2759"/>
<dbReference type="InterPro" id="IPR039741">
    <property type="entry name" value="UDP-sugar_pyrophosphorylase"/>
</dbReference>
<dbReference type="AlphaFoldDB" id="A0A8X6Q580"/>
<dbReference type="GO" id="GO:0006048">
    <property type="term" value="P:UDP-N-acetylglucosamine biosynthetic process"/>
    <property type="evidence" value="ECO:0007669"/>
    <property type="project" value="TreeGrafter"/>
</dbReference>
<dbReference type="EC" id="2.7.7.23" evidence="3"/>
<evidence type="ECO:0000313" key="7">
    <source>
        <dbReference type="EMBL" id="GFT99953.1"/>
    </source>
</evidence>
<evidence type="ECO:0000256" key="3">
    <source>
        <dbReference type="ARBA" id="ARBA00012457"/>
    </source>
</evidence>
<comment type="catalytic activity">
    <reaction evidence="6">
        <text>N-acetyl-alpha-D-glucosamine 1-phosphate + UTP + H(+) = UDP-N-acetyl-alpha-D-glucosamine + diphosphate</text>
        <dbReference type="Rhea" id="RHEA:13509"/>
        <dbReference type="ChEBI" id="CHEBI:15378"/>
        <dbReference type="ChEBI" id="CHEBI:33019"/>
        <dbReference type="ChEBI" id="CHEBI:46398"/>
        <dbReference type="ChEBI" id="CHEBI:57705"/>
        <dbReference type="ChEBI" id="CHEBI:57776"/>
        <dbReference type="EC" id="2.7.7.23"/>
    </reaction>
</comment>
<keyword evidence="5" id="KW-0548">Nucleotidyltransferase</keyword>
<protein>
    <recommendedName>
        <fullName evidence="3">UDP-N-acetylglucosamine diphosphorylase</fullName>
        <ecNumber evidence="3">2.7.7.23</ecNumber>
    </recommendedName>
</protein>
<dbReference type="Pfam" id="PF01704">
    <property type="entry name" value="UDPGP"/>
    <property type="match status" value="1"/>
</dbReference>
<evidence type="ECO:0000313" key="8">
    <source>
        <dbReference type="Proteomes" id="UP000887013"/>
    </source>
</evidence>